<dbReference type="InterPro" id="IPR039462">
    <property type="entry name" value="Nup159/Nup146_N"/>
</dbReference>
<dbReference type="PANTHER" id="PTHR23193">
    <property type="entry name" value="NUCLEAR PORE COMPLEX PROTEIN NUP"/>
    <property type="match status" value="1"/>
</dbReference>
<sequence length="307" mass="34150">MLGFRSKGRFRISKAFSSGNITTNINKFLAVSNKYGLIFVVKDELNYSLNIVDTSVIRNHVVSKENFKQEKTDFAVKSLDLGCAVERIDCNCDGSFVSIVLKSTSASFALIYDTRCFLPDFRENASPLCNIRLQIDPSISIQKSCLSCFEWNPGVGNVFAVCGSDGTISTYQVDGVDKVTVEGTLQNSIPKAKCLSWSPKGKQLVVGYDDCSLSQFKPNLHLAKKIDPIKTEIIGFQATIVNICWLSTTHFIVLFSDINDQHHVSLLHITLNKDGPPTFKNFEDVCFGIKWSVDDISYILRGSVLFL</sequence>
<evidence type="ECO:0000313" key="5">
    <source>
        <dbReference type="Proteomes" id="UP000887565"/>
    </source>
</evidence>
<proteinExistence type="predicted"/>
<evidence type="ECO:0000256" key="3">
    <source>
        <dbReference type="ARBA" id="ARBA00023242"/>
    </source>
</evidence>
<dbReference type="PANTHER" id="PTHR23193:SF46">
    <property type="entry name" value="NUCLEAR PORE COMPLEX PROTEIN NUP214"/>
    <property type="match status" value="1"/>
</dbReference>
<dbReference type="InterPro" id="IPR001680">
    <property type="entry name" value="WD40_rpt"/>
</dbReference>
<dbReference type="GO" id="GO:0017056">
    <property type="term" value="F:structural constituent of nuclear pore"/>
    <property type="evidence" value="ECO:0007669"/>
    <property type="project" value="TreeGrafter"/>
</dbReference>
<keyword evidence="5" id="KW-1185">Reference proteome</keyword>
<protein>
    <recommendedName>
        <fullName evidence="4">Nucleoporin Nup159/Nup146 N-terminal domain-containing protein</fullName>
    </recommendedName>
</protein>
<dbReference type="GO" id="GO:0005643">
    <property type="term" value="C:nuclear pore"/>
    <property type="evidence" value="ECO:0007669"/>
    <property type="project" value="TreeGrafter"/>
</dbReference>
<dbReference type="GO" id="GO:0006405">
    <property type="term" value="P:RNA export from nucleus"/>
    <property type="evidence" value="ECO:0007669"/>
    <property type="project" value="TreeGrafter"/>
</dbReference>
<accession>A0A915KPI2</accession>
<comment type="subcellular location">
    <subcellularLocation>
        <location evidence="1">Nucleus</location>
    </subcellularLocation>
</comment>
<dbReference type="Proteomes" id="UP000887565">
    <property type="component" value="Unplaced"/>
</dbReference>
<dbReference type="Pfam" id="PF16755">
    <property type="entry name" value="Beta-prop_NUP159_NUP214"/>
    <property type="match status" value="1"/>
</dbReference>
<evidence type="ECO:0000256" key="2">
    <source>
        <dbReference type="ARBA" id="ARBA00022448"/>
    </source>
</evidence>
<reference evidence="6" key="1">
    <citation type="submission" date="2022-11" db="UniProtKB">
        <authorList>
            <consortium name="WormBaseParasite"/>
        </authorList>
    </citation>
    <scope>IDENTIFICATION</scope>
</reference>
<evidence type="ECO:0000313" key="6">
    <source>
        <dbReference type="WBParaSite" id="nRc.2.0.1.t39638-RA"/>
    </source>
</evidence>
<dbReference type="Gene3D" id="2.130.10.10">
    <property type="entry name" value="YVTN repeat-like/Quinoprotein amine dehydrogenase"/>
    <property type="match status" value="1"/>
</dbReference>
<keyword evidence="3" id="KW-0539">Nucleus</keyword>
<dbReference type="GO" id="GO:0008139">
    <property type="term" value="F:nuclear localization sequence binding"/>
    <property type="evidence" value="ECO:0007669"/>
    <property type="project" value="TreeGrafter"/>
</dbReference>
<organism evidence="5 6">
    <name type="scientific">Romanomermis culicivorax</name>
    <name type="common">Nematode worm</name>
    <dbReference type="NCBI Taxonomy" id="13658"/>
    <lineage>
        <taxon>Eukaryota</taxon>
        <taxon>Metazoa</taxon>
        <taxon>Ecdysozoa</taxon>
        <taxon>Nematoda</taxon>
        <taxon>Enoplea</taxon>
        <taxon>Dorylaimia</taxon>
        <taxon>Mermithida</taxon>
        <taxon>Mermithoidea</taxon>
        <taxon>Mermithidae</taxon>
        <taxon>Romanomermis</taxon>
    </lineage>
</organism>
<dbReference type="GO" id="GO:0006606">
    <property type="term" value="P:protein import into nucleus"/>
    <property type="evidence" value="ECO:0007669"/>
    <property type="project" value="TreeGrafter"/>
</dbReference>
<name>A0A915KPI2_ROMCU</name>
<dbReference type="InterPro" id="IPR026054">
    <property type="entry name" value="Nucleoporin"/>
</dbReference>
<dbReference type="AlphaFoldDB" id="A0A915KPI2"/>
<keyword evidence="2" id="KW-0813">Transport</keyword>
<dbReference type="InterPro" id="IPR015943">
    <property type="entry name" value="WD40/YVTN_repeat-like_dom_sf"/>
</dbReference>
<dbReference type="SUPFAM" id="SSF117289">
    <property type="entry name" value="Nucleoporin domain"/>
    <property type="match status" value="1"/>
</dbReference>
<evidence type="ECO:0000259" key="4">
    <source>
        <dbReference type="Pfam" id="PF16755"/>
    </source>
</evidence>
<dbReference type="SMART" id="SM00320">
    <property type="entry name" value="WD40"/>
    <property type="match status" value="2"/>
</dbReference>
<feature type="domain" description="Nucleoporin Nup159/Nup146 N-terminal" evidence="4">
    <location>
        <begin position="28"/>
        <end position="287"/>
    </location>
</feature>
<evidence type="ECO:0000256" key="1">
    <source>
        <dbReference type="ARBA" id="ARBA00004123"/>
    </source>
</evidence>
<dbReference type="WBParaSite" id="nRc.2.0.1.t39638-RA">
    <property type="protein sequence ID" value="nRc.2.0.1.t39638-RA"/>
    <property type="gene ID" value="nRc.2.0.1.g39638"/>
</dbReference>